<dbReference type="InterPro" id="IPR029063">
    <property type="entry name" value="SAM-dependent_MTases_sf"/>
</dbReference>
<dbReference type="EMBL" id="CP023322">
    <property type="protein sequence ID" value="ATY58261.1"/>
    <property type="molecule type" value="Genomic_DNA"/>
</dbReference>
<dbReference type="PANTHER" id="PTHR43591">
    <property type="entry name" value="METHYLTRANSFERASE"/>
    <property type="match status" value="1"/>
</dbReference>
<keyword evidence="3" id="KW-0489">Methyltransferase</keyword>
<evidence type="ECO:0000256" key="1">
    <source>
        <dbReference type="ARBA" id="ARBA00038158"/>
    </source>
</evidence>
<organism evidence="3 4">
    <name type="scientific">Cordyceps militaris</name>
    <name type="common">Caterpillar fungus</name>
    <name type="synonym">Clavaria militaris</name>
    <dbReference type="NCBI Taxonomy" id="73501"/>
    <lineage>
        <taxon>Eukaryota</taxon>
        <taxon>Fungi</taxon>
        <taxon>Dikarya</taxon>
        <taxon>Ascomycota</taxon>
        <taxon>Pezizomycotina</taxon>
        <taxon>Sordariomycetes</taxon>
        <taxon>Hypocreomycetidae</taxon>
        <taxon>Hypocreales</taxon>
        <taxon>Cordycipitaceae</taxon>
        <taxon>Cordyceps</taxon>
    </lineage>
</organism>
<evidence type="ECO:0000256" key="2">
    <source>
        <dbReference type="SAM" id="MobiDB-lite"/>
    </source>
</evidence>
<dbReference type="VEuPathDB" id="FungiDB:A9K55_003635"/>
<protein>
    <submittedName>
        <fullName evidence="3">SAM dependent methyltransferase</fullName>
    </submittedName>
</protein>
<dbReference type="AlphaFoldDB" id="A0A2H4S580"/>
<dbReference type="OrthoDB" id="2013972at2759"/>
<sequence>MSRTTFPDNTTTAPSPESTHSPAQHVLLDEYPVLAPIPYLYPQAFDDEDNDSAIGDDASVASSTASLPESVFDYRTLHGRTYPNSISTQYWCPNDETQNTGLDIAHQFITKLLSGCLFKAPLLKPPAKVLDVGTGTGIWAIDMADTYPSSVIIGTDISPIQPLWVPPNCFFQIEDVQLEWTHASATFDFIHIRAMYGSISDWSDLYRQAYEALMPGGWIENLEFTLHLRSDLPEVKDDPDHIFKRWAAALYEAGDHMHRTLRIGNNGTIAKLLRDAGFLDIVQSYYQVPVGGWSSDPVCKQIGLFNLAFMELSLEGFALFLLKEIMGWEYVKIQVFIIEMRTAMRTSKICPYYLM</sequence>
<dbReference type="GO" id="GO:0032259">
    <property type="term" value="P:methylation"/>
    <property type="evidence" value="ECO:0007669"/>
    <property type="project" value="UniProtKB-KW"/>
</dbReference>
<keyword evidence="3" id="KW-0808">Transferase</keyword>
<dbReference type="GO" id="GO:0008168">
    <property type="term" value="F:methyltransferase activity"/>
    <property type="evidence" value="ECO:0007669"/>
    <property type="project" value="UniProtKB-KW"/>
</dbReference>
<dbReference type="SUPFAM" id="SSF53335">
    <property type="entry name" value="S-adenosyl-L-methionine-dependent methyltransferases"/>
    <property type="match status" value="1"/>
</dbReference>
<comment type="similarity">
    <text evidence="1">Belongs to the methyltransferase superfamily. LaeA methyltransferase family.</text>
</comment>
<name>A0A2H4S580_CORMI</name>
<feature type="region of interest" description="Disordered" evidence="2">
    <location>
        <begin position="1"/>
        <end position="22"/>
    </location>
</feature>
<dbReference type="PANTHER" id="PTHR43591:SF10">
    <property type="entry name" value="ABC TRANSMEMBRANE TYPE-1 DOMAIN-CONTAINING PROTEIN-RELATED"/>
    <property type="match status" value="1"/>
</dbReference>
<dbReference type="Gene3D" id="3.40.50.150">
    <property type="entry name" value="Vaccinia Virus protein VP39"/>
    <property type="match status" value="1"/>
</dbReference>
<reference evidence="3 4" key="1">
    <citation type="journal article" date="2017" name="BMC Genomics">
        <title>Chromosome level assembly and secondary metabolite potential of the parasitic fungus Cordyceps militaris.</title>
        <authorList>
            <person name="Kramer G.J."/>
            <person name="Nodwell J.R."/>
        </authorList>
    </citation>
    <scope>NUCLEOTIDE SEQUENCE [LARGE SCALE GENOMIC DNA]</scope>
    <source>
        <strain evidence="3 4">ATCC 34164</strain>
    </source>
</reference>
<accession>A0A2H4S580</accession>
<dbReference type="Proteomes" id="UP000323067">
    <property type="component" value="Chromosome iv"/>
</dbReference>
<gene>
    <name evidence="3" type="ORF">A9K55_003635</name>
</gene>
<evidence type="ECO:0000313" key="4">
    <source>
        <dbReference type="Proteomes" id="UP000323067"/>
    </source>
</evidence>
<dbReference type="CDD" id="cd02440">
    <property type="entry name" value="AdoMet_MTases"/>
    <property type="match status" value="1"/>
</dbReference>
<evidence type="ECO:0000313" key="3">
    <source>
        <dbReference type="EMBL" id="ATY58261.1"/>
    </source>
</evidence>
<proteinExistence type="inferred from homology"/>
<dbReference type="VEuPathDB" id="FungiDB:CCM_03341"/>
<dbReference type="Pfam" id="PF13489">
    <property type="entry name" value="Methyltransf_23"/>
    <property type="match status" value="1"/>
</dbReference>